<dbReference type="Pfam" id="PF08455">
    <property type="entry name" value="SNF2_assoc"/>
    <property type="match status" value="1"/>
</dbReference>
<dbReference type="Pfam" id="PF00176">
    <property type="entry name" value="SNF2-rel_dom"/>
    <property type="match status" value="1"/>
</dbReference>
<evidence type="ECO:0000313" key="7">
    <source>
        <dbReference type="Proteomes" id="UP000574133"/>
    </source>
</evidence>
<dbReference type="EMBL" id="JACJVN010000001">
    <property type="protein sequence ID" value="MBB6675740.1"/>
    <property type="molecule type" value="Genomic_DNA"/>
</dbReference>
<dbReference type="CDD" id="cd18793">
    <property type="entry name" value="SF2_C_SNF"/>
    <property type="match status" value="1"/>
</dbReference>
<feature type="domain" description="Helicase ATP-binding" evidence="4">
    <location>
        <begin position="658"/>
        <end position="821"/>
    </location>
</feature>
<dbReference type="GO" id="GO:0008270">
    <property type="term" value="F:zinc ion binding"/>
    <property type="evidence" value="ECO:0007669"/>
    <property type="project" value="UniProtKB-KW"/>
</dbReference>
<dbReference type="SMART" id="SM00487">
    <property type="entry name" value="DEXDc"/>
    <property type="match status" value="1"/>
</dbReference>
<dbReference type="AlphaFoldDB" id="A0A841T921"/>
<evidence type="ECO:0000259" key="5">
    <source>
        <dbReference type="PROSITE" id="PS51194"/>
    </source>
</evidence>
<evidence type="ECO:0000259" key="3">
    <source>
        <dbReference type="PROSITE" id="PS50966"/>
    </source>
</evidence>
<dbReference type="PROSITE" id="PS50966">
    <property type="entry name" value="ZF_SWIM"/>
    <property type="match status" value="1"/>
</dbReference>
<feature type="domain" description="SWIM-type" evidence="3">
    <location>
        <begin position="61"/>
        <end position="100"/>
    </location>
</feature>
<keyword evidence="2" id="KW-0863">Zinc-finger</keyword>
<dbReference type="InterPro" id="IPR014001">
    <property type="entry name" value="Helicase_ATP-bd"/>
</dbReference>
<dbReference type="PROSITE" id="PS51192">
    <property type="entry name" value="HELICASE_ATP_BIND_1"/>
    <property type="match status" value="1"/>
</dbReference>
<dbReference type="Proteomes" id="UP000574133">
    <property type="component" value="Unassembled WGS sequence"/>
</dbReference>
<accession>A0A841T921</accession>
<dbReference type="InterPro" id="IPR038718">
    <property type="entry name" value="SNF2-like_sf"/>
</dbReference>
<dbReference type="InterPro" id="IPR013663">
    <property type="entry name" value="Helicase_SWF/SNF/SWI_bac"/>
</dbReference>
<evidence type="ECO:0000256" key="1">
    <source>
        <dbReference type="ARBA" id="ARBA00022801"/>
    </source>
</evidence>
<comment type="caution">
    <text evidence="6">The sequence shown here is derived from an EMBL/GenBank/DDBJ whole genome shotgun (WGS) entry which is preliminary data.</text>
</comment>
<dbReference type="PROSITE" id="PS51194">
    <property type="entry name" value="HELICASE_CTER"/>
    <property type="match status" value="1"/>
</dbReference>
<dbReference type="Pfam" id="PF00271">
    <property type="entry name" value="Helicase_C"/>
    <property type="match status" value="1"/>
</dbReference>
<dbReference type="SMART" id="SM00490">
    <property type="entry name" value="HELICc"/>
    <property type="match status" value="1"/>
</dbReference>
<dbReference type="FunFam" id="3.40.50.300:FF:000533">
    <property type="entry name" value="Helicase, Snf2 family"/>
    <property type="match status" value="1"/>
</dbReference>
<dbReference type="GO" id="GO:0016787">
    <property type="term" value="F:hydrolase activity"/>
    <property type="evidence" value="ECO:0007669"/>
    <property type="project" value="UniProtKB-KW"/>
</dbReference>
<dbReference type="InterPro" id="IPR049730">
    <property type="entry name" value="SNF2/RAD54-like_C"/>
</dbReference>
<dbReference type="SUPFAM" id="SSF52540">
    <property type="entry name" value="P-loop containing nucleoside triphosphate hydrolases"/>
    <property type="match status" value="2"/>
</dbReference>
<keyword evidence="2" id="KW-0479">Metal-binding</keyword>
<organism evidence="6 7">
    <name type="scientific">Cohnella lubricantis</name>
    <dbReference type="NCBI Taxonomy" id="2163172"/>
    <lineage>
        <taxon>Bacteria</taxon>
        <taxon>Bacillati</taxon>
        <taxon>Bacillota</taxon>
        <taxon>Bacilli</taxon>
        <taxon>Bacillales</taxon>
        <taxon>Paenibacillaceae</taxon>
        <taxon>Cohnella</taxon>
    </lineage>
</organism>
<dbReference type="RefSeq" id="WP_185177045.1">
    <property type="nucleotide sequence ID" value="NZ_CBCSEP010000002.1"/>
</dbReference>
<gene>
    <name evidence="6" type="ORF">H4Q31_00165</name>
</gene>
<dbReference type="InterPro" id="IPR027417">
    <property type="entry name" value="P-loop_NTPase"/>
</dbReference>
<dbReference type="PANTHER" id="PTHR10799">
    <property type="entry name" value="SNF2/RAD54 HELICASE FAMILY"/>
    <property type="match status" value="1"/>
</dbReference>
<name>A0A841T921_9BACL</name>
<keyword evidence="2" id="KW-0862">Zinc</keyword>
<protein>
    <submittedName>
        <fullName evidence="6">SNF2 helicase associated domain-containing protein</fullName>
    </submittedName>
</protein>
<dbReference type="Gene3D" id="3.40.50.10810">
    <property type="entry name" value="Tandem AAA-ATPase domain"/>
    <property type="match status" value="1"/>
</dbReference>
<feature type="domain" description="Helicase C-terminal" evidence="5">
    <location>
        <begin position="930"/>
        <end position="1084"/>
    </location>
</feature>
<evidence type="ECO:0000256" key="2">
    <source>
        <dbReference type="PROSITE-ProRule" id="PRU00325"/>
    </source>
</evidence>
<dbReference type="GO" id="GO:0005524">
    <property type="term" value="F:ATP binding"/>
    <property type="evidence" value="ECO:0007669"/>
    <property type="project" value="InterPro"/>
</dbReference>
<dbReference type="InterPro" id="IPR000330">
    <property type="entry name" value="SNF2_N"/>
</dbReference>
<evidence type="ECO:0000313" key="6">
    <source>
        <dbReference type="EMBL" id="MBB6675740.1"/>
    </source>
</evidence>
<dbReference type="InterPro" id="IPR007527">
    <property type="entry name" value="Znf_SWIM"/>
</dbReference>
<proteinExistence type="predicted"/>
<dbReference type="Gene3D" id="3.40.50.300">
    <property type="entry name" value="P-loop containing nucleotide triphosphate hydrolases"/>
    <property type="match status" value="1"/>
</dbReference>
<reference evidence="6 7" key="1">
    <citation type="submission" date="2020-08" db="EMBL/GenBank/DDBJ databases">
        <title>Cohnella phylogeny.</title>
        <authorList>
            <person name="Dunlap C."/>
        </authorList>
    </citation>
    <scope>NUCLEOTIDE SEQUENCE [LARGE SCALE GENOMIC DNA]</scope>
    <source>
        <strain evidence="6 7">DSM 103658</strain>
    </source>
</reference>
<evidence type="ECO:0000259" key="4">
    <source>
        <dbReference type="PROSITE" id="PS51192"/>
    </source>
</evidence>
<keyword evidence="7" id="KW-1185">Reference proteome</keyword>
<keyword evidence="1" id="KW-0378">Hydrolase</keyword>
<sequence>MNGRSAGKPALNERAIRSLCGETAYRKGEAYCRAGKVSLALSEMSGGRTLYDAAIKDNGNCRVTLALQGDELLQAECVCSAGFSFDTYCKHVAAALLRLLEERRIGEQRRGEPEGFELPGAEDSRIASRVLELFKREPRPSSGVRSRFESREQLAAEFTVAPYRSGPRRRLLGIELRVGPGPGKTYAVPDIRELLGCYERGQALAVSRHFTYDPASHCFEPEAEAILLQLLEVRRDERLQREAVGALYTGEVADTRTLPIPPQAWAAIAPKLAAAPLVKVSDGERIYDGVELTEEPLPLRFAFDQIEGEGFQLDVQGLEGVLMMEPYSMALSEGRFFRLRPAGAGRLAELQKILRSGERDRILIPPGQMESFMERVVPGLMQLGEVHISRTVSDRMVRAPLEARIYLDRLRDRLLVGLEFQYGDIVINPLEEAGAGARQGESRILVREGERETRILELLESAGFARNESSYFMEDEDSEYDFLHHVVPQLEKLARIYATSAVKERLYIGNPPPNVSVELDERTNWLEFRFEMDGIPESEIRGIIQALEEKRRYYRLPDGALMPLETEEFQEMIRFLNEVALPRGEIVGSKFRLPAARGLHLLDARDRDRDRGGLVRLGRSIRLLLERLRNPDHMEFAVPDALAPVLRDYQQFGYQWLKTLAHYRFGGILADDMGLGKTIQSIAYLVSVLPEIRARRQPALIVAPASLMYNWLSELRRFAPGFRAVIADGDKSERARILNAAEEADAVIVSYPLLRRDIARYAKLSFHTLILDEAQAFKNYATQTARAVKALSAEYRFALTGTPIENSLDELWSIFDAVFPGLYPDRKAYGGMTREAIAKRARPFLLRRLKRDVLRELPEKIESMQVSELLPEQKKLYAAYLAKLRQETLKHLDEGFGRSRIRILAGLTRLRQICCHPALFVEDYAGGSAKLAQLLEMIEDCRQAGRRMLVFSQFTEMLGIIGKELGYRGVPFFYLDGSTPASERVELCDRFNEGERDLFLISLKAGGTGLNLTGADTVVLYDLWWNPAVEQQAEDRAHRIGQKKVVQVIRLVSRGTVEEKMHQLQQRKKTLIAEVIQPGEEALAALTEEDILELLSMEAT</sequence>
<dbReference type="InterPro" id="IPR001650">
    <property type="entry name" value="Helicase_C-like"/>
</dbReference>